<feature type="compositionally biased region" description="Basic and acidic residues" evidence="1">
    <location>
        <begin position="70"/>
        <end position="86"/>
    </location>
</feature>
<reference evidence="3 4" key="1">
    <citation type="journal article" date="2005" name="Proc. Natl. Acad. Sci. U.S.A.">
        <title>The genome of Salinibacter ruber: convergence and gene exchange among hyperhalophilic bacteria and archaea.</title>
        <authorList>
            <person name="Mongodin E.F."/>
            <person name="Nelson K.E."/>
            <person name="Daugherty S."/>
            <person name="Deboy R.T."/>
            <person name="Wister J."/>
            <person name="Khouri H."/>
            <person name="Weidman J."/>
            <person name="Walsh D.A."/>
            <person name="Papke R.T."/>
            <person name="Sanchez Perez G."/>
            <person name="Sharma A.K."/>
            <person name="Nesbo C.L."/>
            <person name="MacLeod D."/>
            <person name="Bapteste E."/>
            <person name="Doolittle W.F."/>
            <person name="Charlebois R.L."/>
            <person name="Legault B."/>
            <person name="Rodriguez-Valera F."/>
        </authorList>
    </citation>
    <scope>NUCLEOTIDE SEQUENCE [LARGE SCALE GENOMIC DNA]</scope>
    <source>
        <strain evidence="4">DSM 13855 / CECT 5946 / M31</strain>
    </source>
</reference>
<feature type="region of interest" description="Disordered" evidence="1">
    <location>
        <begin position="1"/>
        <end position="31"/>
    </location>
</feature>
<evidence type="ECO:0000256" key="1">
    <source>
        <dbReference type="SAM" id="MobiDB-lite"/>
    </source>
</evidence>
<organism evidence="3 4">
    <name type="scientific">Salinibacter ruber (strain DSM 13855 / M31)</name>
    <dbReference type="NCBI Taxonomy" id="309807"/>
    <lineage>
        <taxon>Bacteria</taxon>
        <taxon>Pseudomonadati</taxon>
        <taxon>Rhodothermota</taxon>
        <taxon>Rhodothermia</taxon>
        <taxon>Rhodothermales</taxon>
        <taxon>Salinibacteraceae</taxon>
        <taxon>Salinibacter</taxon>
    </lineage>
</organism>
<dbReference type="EnsemblBacteria" id="ABC44940">
    <property type="protein sequence ID" value="ABC44940"/>
    <property type="gene ID" value="SRU_1898"/>
</dbReference>
<protein>
    <submittedName>
        <fullName evidence="3">Regulatory protein, FmdB family</fullName>
    </submittedName>
</protein>
<dbReference type="Proteomes" id="UP000008674">
    <property type="component" value="Chromosome"/>
</dbReference>
<dbReference type="OrthoDB" id="9813321at2"/>
<dbReference type="KEGG" id="sru:SRU_1898"/>
<proteinExistence type="predicted"/>
<evidence type="ECO:0000313" key="4">
    <source>
        <dbReference type="Proteomes" id="UP000008674"/>
    </source>
</evidence>
<feature type="compositionally biased region" description="Polar residues" evidence="1">
    <location>
        <begin position="14"/>
        <end position="23"/>
    </location>
</feature>
<dbReference type="eggNOG" id="COG2331">
    <property type="taxonomic scope" value="Bacteria"/>
</dbReference>
<name>Q2S1C3_SALRD</name>
<dbReference type="HOGENOM" id="CLU_136025_3_2_10"/>
<dbReference type="NCBIfam" id="TIGR02605">
    <property type="entry name" value="CxxC_CxxC_SSSS"/>
    <property type="match status" value="1"/>
</dbReference>
<dbReference type="STRING" id="309807.SRU_1898"/>
<dbReference type="SMART" id="SM00834">
    <property type="entry name" value="CxxC_CXXC_SSSS"/>
    <property type="match status" value="1"/>
</dbReference>
<accession>Q2S1C3</accession>
<gene>
    <name evidence="3" type="ordered locus">SRU_1898</name>
</gene>
<sequence>MEPRVVLERADSLRPSTNPTMPTYTYRREDGSTFEVDQPITEDPLDTCPETGQDVERIITDNPGVIFKGEGFHVNDYDDHGPKEEAPDADDEDAGAEGS</sequence>
<dbReference type="EMBL" id="CP000159">
    <property type="protein sequence ID" value="ABC44940.1"/>
    <property type="molecule type" value="Genomic_DNA"/>
</dbReference>
<dbReference type="InterPro" id="IPR013429">
    <property type="entry name" value="Regulatory_FmdB_Zinc_ribbon"/>
</dbReference>
<dbReference type="Pfam" id="PF09723">
    <property type="entry name" value="Zn_ribbon_8"/>
    <property type="match status" value="1"/>
</dbReference>
<evidence type="ECO:0000259" key="2">
    <source>
        <dbReference type="SMART" id="SM00834"/>
    </source>
</evidence>
<feature type="domain" description="Putative regulatory protein FmdB zinc ribbon" evidence="2">
    <location>
        <begin position="21"/>
        <end position="60"/>
    </location>
</feature>
<feature type="region of interest" description="Disordered" evidence="1">
    <location>
        <begin position="69"/>
        <end position="99"/>
    </location>
</feature>
<feature type="compositionally biased region" description="Acidic residues" evidence="1">
    <location>
        <begin position="87"/>
        <end position="99"/>
    </location>
</feature>
<keyword evidence="4" id="KW-1185">Reference proteome</keyword>
<dbReference type="AlphaFoldDB" id="Q2S1C3"/>
<evidence type="ECO:0000313" key="3">
    <source>
        <dbReference type="EMBL" id="ABC44940.1"/>
    </source>
</evidence>
<feature type="compositionally biased region" description="Basic and acidic residues" evidence="1">
    <location>
        <begin position="1"/>
        <end position="12"/>
    </location>
</feature>